<comment type="caution">
    <text evidence="1">The sequence shown here is derived from an EMBL/GenBank/DDBJ whole genome shotgun (WGS) entry which is preliminary data.</text>
</comment>
<dbReference type="Proteomes" id="UP000724874">
    <property type="component" value="Unassembled WGS sequence"/>
</dbReference>
<dbReference type="EMBL" id="JADNYJ010000128">
    <property type="protein sequence ID" value="KAF8881813.1"/>
    <property type="molecule type" value="Genomic_DNA"/>
</dbReference>
<reference evidence="1" key="1">
    <citation type="submission" date="2020-11" db="EMBL/GenBank/DDBJ databases">
        <authorList>
            <consortium name="DOE Joint Genome Institute"/>
            <person name="Ahrendt S."/>
            <person name="Riley R."/>
            <person name="Andreopoulos W."/>
            <person name="LaButti K."/>
            <person name="Pangilinan J."/>
            <person name="Ruiz-duenas F.J."/>
            <person name="Barrasa J.M."/>
            <person name="Sanchez-Garcia M."/>
            <person name="Camarero S."/>
            <person name="Miyauchi S."/>
            <person name="Serrano A."/>
            <person name="Linde D."/>
            <person name="Babiker R."/>
            <person name="Drula E."/>
            <person name="Ayuso-Fernandez I."/>
            <person name="Pacheco R."/>
            <person name="Padilla G."/>
            <person name="Ferreira P."/>
            <person name="Barriuso J."/>
            <person name="Kellner H."/>
            <person name="Castanera R."/>
            <person name="Alfaro M."/>
            <person name="Ramirez L."/>
            <person name="Pisabarro A.G."/>
            <person name="Kuo A."/>
            <person name="Tritt A."/>
            <person name="Lipzen A."/>
            <person name="He G."/>
            <person name="Yan M."/>
            <person name="Ng V."/>
            <person name="Cullen D."/>
            <person name="Martin F."/>
            <person name="Rosso M.-N."/>
            <person name="Henrissat B."/>
            <person name="Hibbett D."/>
            <person name="Martinez A.T."/>
            <person name="Grigoriev I.V."/>
        </authorList>
    </citation>
    <scope>NUCLEOTIDE SEQUENCE</scope>
    <source>
        <strain evidence="1">AH 44721</strain>
    </source>
</reference>
<keyword evidence="2" id="KW-1185">Reference proteome</keyword>
<evidence type="ECO:0000313" key="2">
    <source>
        <dbReference type="Proteomes" id="UP000724874"/>
    </source>
</evidence>
<evidence type="ECO:0000313" key="1">
    <source>
        <dbReference type="EMBL" id="KAF8881813.1"/>
    </source>
</evidence>
<name>A0A9P5NFG1_GYMJU</name>
<gene>
    <name evidence="1" type="ORF">CPB84DRAFT_1851441</name>
</gene>
<proteinExistence type="predicted"/>
<organism evidence="1 2">
    <name type="scientific">Gymnopilus junonius</name>
    <name type="common">Spectacular rustgill mushroom</name>
    <name type="synonym">Gymnopilus spectabilis subsp. junonius</name>
    <dbReference type="NCBI Taxonomy" id="109634"/>
    <lineage>
        <taxon>Eukaryota</taxon>
        <taxon>Fungi</taxon>
        <taxon>Dikarya</taxon>
        <taxon>Basidiomycota</taxon>
        <taxon>Agaricomycotina</taxon>
        <taxon>Agaricomycetes</taxon>
        <taxon>Agaricomycetidae</taxon>
        <taxon>Agaricales</taxon>
        <taxon>Agaricineae</taxon>
        <taxon>Hymenogastraceae</taxon>
        <taxon>Gymnopilus</taxon>
    </lineage>
</organism>
<accession>A0A9P5NFG1</accession>
<sequence>MSQKLEALFALDLGAIKNPIYLTWNCKIVSRFDAISNMNIDKFNFDDKIKRDIIWDLCEHNFCLKFMAVDYCIFPRDWMTLDDAQECDAKVCDCFLQDSVIVQDWANNDMGLGAADWNKEVFIIPL</sequence>
<protein>
    <submittedName>
        <fullName evidence="1">Uncharacterized protein</fullName>
    </submittedName>
</protein>
<dbReference type="AlphaFoldDB" id="A0A9P5NFG1"/>